<gene>
    <name evidence="4" type="ordered locus">TMO_3427</name>
</gene>
<dbReference type="SUPFAM" id="SSF52540">
    <property type="entry name" value="P-loop containing nucleoside triphosphate hydrolases"/>
    <property type="match status" value="1"/>
</dbReference>
<accession>I3TR77</accession>
<protein>
    <submittedName>
        <fullName evidence="4">Sulfotransferase</fullName>
    </submittedName>
</protein>
<dbReference type="InterPro" id="IPR000863">
    <property type="entry name" value="Sulfotransferase_dom"/>
</dbReference>
<evidence type="ECO:0000313" key="5">
    <source>
        <dbReference type="Proteomes" id="UP000005258"/>
    </source>
</evidence>
<dbReference type="InterPro" id="IPR027417">
    <property type="entry name" value="P-loop_NTPase"/>
</dbReference>
<dbReference type="AlphaFoldDB" id="I3TR77"/>
<sequence length="299" mass="33885">MGAIIWLASYPKSGNTWTRAFLHNLLRDAKAPVHPDRFADFCLGESKPEWYLRYLDKPLSQATEQEIMKIRPLVHRDMTQAFPDNVFAKTHNILAERGGYPLISLNHTAGAIYIVRNPLDVVSSVADHFGLDIDGAIGMMATEGAVTANDDRNVFEVLSTWSLHVKSWTQVASPGLHVMRYEDMTDRPLQTFRKLTDFLGLKPPRERLERAIRFSSFKILKQMEERHGFRERSVNSKAFFRSGSAGKWRERLTPDQIRRIIADHHEQMARFGYIPADYADAVPGAALPQPAVATGEGPR</sequence>
<dbReference type="EMBL" id="CP003236">
    <property type="protein sequence ID" value="AFK55265.1"/>
    <property type="molecule type" value="Genomic_DNA"/>
</dbReference>
<dbReference type="RefSeq" id="WP_014746942.1">
    <property type="nucleotide sequence ID" value="NC_017956.1"/>
</dbReference>
<dbReference type="Proteomes" id="UP000005258">
    <property type="component" value="Chromosome"/>
</dbReference>
<dbReference type="KEGG" id="tmo:TMO_3427"/>
<organism evidence="4 5">
    <name type="scientific">Tistrella mobilis (strain KA081020-065)</name>
    <dbReference type="NCBI Taxonomy" id="1110502"/>
    <lineage>
        <taxon>Bacteria</taxon>
        <taxon>Pseudomonadati</taxon>
        <taxon>Pseudomonadota</taxon>
        <taxon>Alphaproteobacteria</taxon>
        <taxon>Geminicoccales</taxon>
        <taxon>Geminicoccaceae</taxon>
        <taxon>Tistrella</taxon>
    </lineage>
</organism>
<dbReference type="eggNOG" id="ENOG502ZB7Q">
    <property type="taxonomic scope" value="Bacteria"/>
</dbReference>
<proteinExistence type="inferred from homology"/>
<keyword evidence="2" id="KW-0808">Transferase</keyword>
<reference evidence="4 5" key="1">
    <citation type="journal article" date="2012" name="J. Am. Chem. Soc.">
        <title>Bacterial biosynthesis and maturation of the didemnin anti-cancer agents.</title>
        <authorList>
            <person name="Xu Y."/>
            <person name="Kersten R.D."/>
            <person name="Nam S.J."/>
            <person name="Lu L."/>
            <person name="Al-Suwailem A.M."/>
            <person name="Zheng H."/>
            <person name="Fenical W."/>
            <person name="Dorrestein P.C."/>
            <person name="Moore B.S."/>
            <person name="Qian P.Y."/>
        </authorList>
    </citation>
    <scope>NUCLEOTIDE SEQUENCE [LARGE SCALE GENOMIC DNA]</scope>
    <source>
        <strain evidence="4 5">KA081020-065</strain>
    </source>
</reference>
<dbReference type="Gene3D" id="3.40.50.300">
    <property type="entry name" value="P-loop containing nucleotide triphosphate hydrolases"/>
    <property type="match status" value="1"/>
</dbReference>
<dbReference type="PANTHER" id="PTHR11783">
    <property type="entry name" value="SULFOTRANSFERASE SULT"/>
    <property type="match status" value="1"/>
</dbReference>
<feature type="domain" description="Sulfotransferase" evidence="3">
    <location>
        <begin position="5"/>
        <end position="272"/>
    </location>
</feature>
<keyword evidence="5" id="KW-1185">Reference proteome</keyword>
<name>I3TR77_TISMK</name>
<evidence type="ECO:0000259" key="3">
    <source>
        <dbReference type="Pfam" id="PF00685"/>
    </source>
</evidence>
<evidence type="ECO:0000256" key="2">
    <source>
        <dbReference type="ARBA" id="ARBA00022679"/>
    </source>
</evidence>
<dbReference type="GO" id="GO:0008146">
    <property type="term" value="F:sulfotransferase activity"/>
    <property type="evidence" value="ECO:0007669"/>
    <property type="project" value="InterPro"/>
</dbReference>
<evidence type="ECO:0000313" key="4">
    <source>
        <dbReference type="EMBL" id="AFK55265.1"/>
    </source>
</evidence>
<dbReference type="STRING" id="1110502.TMO_3427"/>
<comment type="similarity">
    <text evidence="1">Belongs to the sulfotransferase 1 family.</text>
</comment>
<evidence type="ECO:0000256" key="1">
    <source>
        <dbReference type="ARBA" id="ARBA00005771"/>
    </source>
</evidence>
<dbReference type="Pfam" id="PF00685">
    <property type="entry name" value="Sulfotransfer_1"/>
    <property type="match status" value="1"/>
</dbReference>
<dbReference type="HOGENOM" id="CLU_027239_4_1_5"/>